<dbReference type="EMBL" id="CADCXU010031507">
    <property type="protein sequence ID" value="CAB0017492.1"/>
    <property type="molecule type" value="Genomic_DNA"/>
</dbReference>
<accession>A0A6H5HL44</accession>
<feature type="region of interest" description="Disordered" evidence="1">
    <location>
        <begin position="17"/>
        <end position="39"/>
    </location>
</feature>
<name>A0A6H5HL44_9HEMI</name>
<proteinExistence type="predicted"/>
<reference evidence="2 3" key="1">
    <citation type="submission" date="2020-02" db="EMBL/GenBank/DDBJ databases">
        <authorList>
            <person name="Ferguson B K."/>
        </authorList>
    </citation>
    <scope>NUCLEOTIDE SEQUENCE [LARGE SCALE GENOMIC DNA]</scope>
</reference>
<gene>
    <name evidence="2" type="ORF">NTEN_LOCUS21497</name>
</gene>
<feature type="non-terminal residue" evidence="2">
    <location>
        <position position="1"/>
    </location>
</feature>
<dbReference type="AlphaFoldDB" id="A0A6H5HL44"/>
<evidence type="ECO:0000313" key="2">
    <source>
        <dbReference type="EMBL" id="CAB0017492.1"/>
    </source>
</evidence>
<evidence type="ECO:0000256" key="1">
    <source>
        <dbReference type="SAM" id="MobiDB-lite"/>
    </source>
</evidence>
<protein>
    <submittedName>
        <fullName evidence="2">Uncharacterized protein</fullName>
    </submittedName>
</protein>
<keyword evidence="3" id="KW-1185">Reference proteome</keyword>
<evidence type="ECO:0000313" key="3">
    <source>
        <dbReference type="Proteomes" id="UP000479000"/>
    </source>
</evidence>
<dbReference type="Proteomes" id="UP000479000">
    <property type="component" value="Unassembled WGS sequence"/>
</dbReference>
<sequence>APFGCFREGCRAAGALPRRSLAEPPPSAPSSSSPQQFHPRIRTGHVSCWKIRTRHLVSFFA</sequence>
<organism evidence="2 3">
    <name type="scientific">Nesidiocoris tenuis</name>
    <dbReference type="NCBI Taxonomy" id="355587"/>
    <lineage>
        <taxon>Eukaryota</taxon>
        <taxon>Metazoa</taxon>
        <taxon>Ecdysozoa</taxon>
        <taxon>Arthropoda</taxon>
        <taxon>Hexapoda</taxon>
        <taxon>Insecta</taxon>
        <taxon>Pterygota</taxon>
        <taxon>Neoptera</taxon>
        <taxon>Paraneoptera</taxon>
        <taxon>Hemiptera</taxon>
        <taxon>Heteroptera</taxon>
        <taxon>Panheteroptera</taxon>
        <taxon>Cimicomorpha</taxon>
        <taxon>Miridae</taxon>
        <taxon>Dicyphina</taxon>
        <taxon>Nesidiocoris</taxon>
    </lineage>
</organism>